<feature type="domain" description="Cyclin-dependent kinase inhibitor" evidence="6">
    <location>
        <begin position="153"/>
        <end position="199"/>
    </location>
</feature>
<keyword evidence="4" id="KW-0539">Nucleus</keyword>
<comment type="subcellular location">
    <subcellularLocation>
        <location evidence="1">Nucleus</location>
    </subcellularLocation>
</comment>
<dbReference type="PANTHER" id="PTHR10265:SF45">
    <property type="entry name" value="DACAPO"/>
    <property type="match status" value="1"/>
</dbReference>
<dbReference type="AlphaFoldDB" id="A0A915KMA4"/>
<dbReference type="Pfam" id="PF02234">
    <property type="entry name" value="CDI"/>
    <property type="match status" value="1"/>
</dbReference>
<dbReference type="GO" id="GO:0051726">
    <property type="term" value="P:regulation of cell cycle"/>
    <property type="evidence" value="ECO:0007669"/>
    <property type="project" value="InterPro"/>
</dbReference>
<dbReference type="InterPro" id="IPR044898">
    <property type="entry name" value="CDI_dom_sf"/>
</dbReference>
<organism evidence="7 8">
    <name type="scientific">Romanomermis culicivorax</name>
    <name type="common">Nematode worm</name>
    <dbReference type="NCBI Taxonomy" id="13658"/>
    <lineage>
        <taxon>Eukaryota</taxon>
        <taxon>Metazoa</taxon>
        <taxon>Ecdysozoa</taxon>
        <taxon>Nematoda</taxon>
        <taxon>Enoplea</taxon>
        <taxon>Dorylaimia</taxon>
        <taxon>Mermithida</taxon>
        <taxon>Mermithoidea</taxon>
        <taxon>Mermithidae</taxon>
        <taxon>Romanomermis</taxon>
    </lineage>
</organism>
<name>A0A915KMA4_ROMCU</name>
<reference evidence="8" key="1">
    <citation type="submission" date="2022-11" db="UniProtKB">
        <authorList>
            <consortium name="WormBaseParasite"/>
        </authorList>
    </citation>
    <scope>IDENTIFICATION</scope>
</reference>
<evidence type="ECO:0000256" key="3">
    <source>
        <dbReference type="ARBA" id="ARBA00023013"/>
    </source>
</evidence>
<proteinExistence type="inferred from homology"/>
<evidence type="ECO:0000313" key="7">
    <source>
        <dbReference type="Proteomes" id="UP000887565"/>
    </source>
</evidence>
<keyword evidence="7" id="KW-1185">Reference proteome</keyword>
<dbReference type="WBParaSite" id="nRc.2.0.1.t39972-RA">
    <property type="protein sequence ID" value="nRc.2.0.1.t39972-RA"/>
    <property type="gene ID" value="nRc.2.0.1.g39972"/>
</dbReference>
<dbReference type="Proteomes" id="UP000887565">
    <property type="component" value="Unplaced"/>
</dbReference>
<dbReference type="GO" id="GO:0004861">
    <property type="term" value="F:cyclin-dependent protein serine/threonine kinase inhibitor activity"/>
    <property type="evidence" value="ECO:0007669"/>
    <property type="project" value="InterPro"/>
</dbReference>
<dbReference type="Gene3D" id="4.10.365.10">
    <property type="entry name" value="p27"/>
    <property type="match status" value="1"/>
</dbReference>
<protein>
    <submittedName>
        <fullName evidence="8">Cyclin-dependent kinase inhibitor domain-containing protein</fullName>
    </submittedName>
</protein>
<evidence type="ECO:0000256" key="2">
    <source>
        <dbReference type="ARBA" id="ARBA00006726"/>
    </source>
</evidence>
<evidence type="ECO:0000256" key="5">
    <source>
        <dbReference type="ARBA" id="ARBA00023306"/>
    </source>
</evidence>
<evidence type="ECO:0000259" key="6">
    <source>
        <dbReference type="Pfam" id="PF02234"/>
    </source>
</evidence>
<sequence length="411" mass="46526">MTLAFLIRFLDESCIVAFLNDKRENLKNFLAMYMQKLNSIENSGKSNVIIPVPTDIHRRDLFKNGNIKPRDNKKKINMLQFFDILKDKNLEISVSIALFAPKGAAVELTIFLRQFYHQIMPTLSENFSPNFQFRRSLLLAENSPRSARPVRRCLFGDVNDETRRKTDEWLENRLAEIKQENREKSLLYGFDFENERPMSENEVSTATGKCQDYEWIGCSAESMPSFYSRPPAARPEKLQRFPALNEHFSTPVKSSSTKTTTQPMPSVQRKILTPARRGGLTNGAATPLSNHSETTSVFVRPMPAPAFNLLEPVPAGLSETTPHKPPESLMSDDGKISPTFCETYAATSSSTGANKIAGKSSMVIQRRRNIAQDDQSKMTTTYLLTRPCRTRENGVLFCLYSRKMSVQAGTR</sequence>
<dbReference type="PANTHER" id="PTHR10265">
    <property type="entry name" value="CYCLIN-DEPENDENT KINASE INHIBITOR 1"/>
    <property type="match status" value="1"/>
</dbReference>
<keyword evidence="5" id="KW-0131">Cell cycle</keyword>
<dbReference type="GO" id="GO:0005634">
    <property type="term" value="C:nucleus"/>
    <property type="evidence" value="ECO:0007669"/>
    <property type="project" value="UniProtKB-SubCell"/>
</dbReference>
<evidence type="ECO:0000256" key="4">
    <source>
        <dbReference type="ARBA" id="ARBA00023242"/>
    </source>
</evidence>
<dbReference type="InterPro" id="IPR003175">
    <property type="entry name" value="CDI_dom"/>
</dbReference>
<evidence type="ECO:0000313" key="8">
    <source>
        <dbReference type="WBParaSite" id="nRc.2.0.1.t39972-RA"/>
    </source>
</evidence>
<comment type="similarity">
    <text evidence="2">Belongs to the CDI family.</text>
</comment>
<accession>A0A915KMA4</accession>
<evidence type="ECO:0000256" key="1">
    <source>
        <dbReference type="ARBA" id="ARBA00004123"/>
    </source>
</evidence>
<keyword evidence="3" id="KW-0649">Protein kinase inhibitor</keyword>